<feature type="transmembrane region" description="Helical" evidence="13">
    <location>
        <begin position="295"/>
        <end position="314"/>
    </location>
</feature>
<comment type="subcellular location">
    <subcellularLocation>
        <location evidence="1">Cell membrane</location>
        <topology evidence="1">Multi-pass membrane protein</topology>
    </subcellularLocation>
</comment>
<feature type="compositionally biased region" description="Polar residues" evidence="12">
    <location>
        <begin position="425"/>
        <end position="436"/>
    </location>
</feature>
<evidence type="ECO:0000259" key="14">
    <source>
        <dbReference type="PROSITE" id="PS50262"/>
    </source>
</evidence>
<evidence type="ECO:0000256" key="12">
    <source>
        <dbReference type="SAM" id="MobiDB-lite"/>
    </source>
</evidence>
<evidence type="ECO:0000256" key="9">
    <source>
        <dbReference type="ARBA" id="ARBA00023170"/>
    </source>
</evidence>
<keyword evidence="8" id="KW-1015">Disulfide bond</keyword>
<feature type="transmembrane region" description="Helical" evidence="13">
    <location>
        <begin position="181"/>
        <end position="203"/>
    </location>
</feature>
<reference evidence="15 16" key="1">
    <citation type="submission" date="2024-08" db="EMBL/GenBank/DDBJ databases">
        <authorList>
            <person name="Cucini C."/>
            <person name="Frati F."/>
        </authorList>
    </citation>
    <scope>NUCLEOTIDE SEQUENCE [LARGE SCALE GENOMIC DNA]</scope>
</reference>
<feature type="transmembrane region" description="Helical" evidence="13">
    <location>
        <begin position="256"/>
        <end position="275"/>
    </location>
</feature>
<dbReference type="Proteomes" id="UP001642540">
    <property type="component" value="Unassembled WGS sequence"/>
</dbReference>
<keyword evidence="16" id="KW-1185">Reference proteome</keyword>
<dbReference type="PANTHER" id="PTHR24248">
    <property type="entry name" value="ADRENERGIC RECEPTOR-RELATED G-PROTEIN COUPLED RECEPTOR"/>
    <property type="match status" value="1"/>
</dbReference>
<keyword evidence="9 11" id="KW-0675">Receptor</keyword>
<dbReference type="PRINTS" id="PR00237">
    <property type="entry name" value="GPCRRHODOPSN"/>
</dbReference>
<evidence type="ECO:0000313" key="16">
    <source>
        <dbReference type="Proteomes" id="UP001642540"/>
    </source>
</evidence>
<dbReference type="Pfam" id="PF00001">
    <property type="entry name" value="7tm_1"/>
    <property type="match status" value="1"/>
</dbReference>
<keyword evidence="6 11" id="KW-0297">G-protein coupled receptor</keyword>
<comment type="caution">
    <text evidence="15">The sequence shown here is derived from an EMBL/GenBank/DDBJ whole genome shotgun (WGS) entry which is preliminary data.</text>
</comment>
<proteinExistence type="inferred from homology"/>
<feature type="region of interest" description="Disordered" evidence="12">
    <location>
        <begin position="425"/>
        <end position="456"/>
    </location>
</feature>
<keyword evidence="5 13" id="KW-1133">Transmembrane helix</keyword>
<name>A0ABP1QUI4_9HEXA</name>
<evidence type="ECO:0000256" key="8">
    <source>
        <dbReference type="ARBA" id="ARBA00023157"/>
    </source>
</evidence>
<evidence type="ECO:0000256" key="11">
    <source>
        <dbReference type="RuleBase" id="RU000688"/>
    </source>
</evidence>
<evidence type="ECO:0000256" key="10">
    <source>
        <dbReference type="ARBA" id="ARBA00023224"/>
    </source>
</evidence>
<evidence type="ECO:0000256" key="13">
    <source>
        <dbReference type="SAM" id="Phobius"/>
    </source>
</evidence>
<feature type="transmembrane region" description="Helical" evidence="13">
    <location>
        <begin position="20"/>
        <end position="50"/>
    </location>
</feature>
<evidence type="ECO:0000256" key="6">
    <source>
        <dbReference type="ARBA" id="ARBA00023040"/>
    </source>
</evidence>
<dbReference type="CDD" id="cd15329">
    <property type="entry name" value="7tmA_5-HT7"/>
    <property type="match status" value="1"/>
</dbReference>
<feature type="compositionally biased region" description="Acidic residues" evidence="12">
    <location>
        <begin position="437"/>
        <end position="447"/>
    </location>
</feature>
<dbReference type="PROSITE" id="PS50262">
    <property type="entry name" value="G_PROTEIN_RECEP_F1_2"/>
    <property type="match status" value="1"/>
</dbReference>
<keyword evidence="4 11" id="KW-0812">Transmembrane</keyword>
<dbReference type="SMART" id="SM01381">
    <property type="entry name" value="7TM_GPCR_Srsx"/>
    <property type="match status" value="1"/>
</dbReference>
<accession>A0ABP1QUI4</accession>
<evidence type="ECO:0000256" key="3">
    <source>
        <dbReference type="ARBA" id="ARBA00022475"/>
    </source>
</evidence>
<feature type="domain" description="G-protein coupled receptors family 1 profile" evidence="14">
    <location>
        <begin position="39"/>
        <end position="311"/>
    </location>
</feature>
<evidence type="ECO:0000256" key="4">
    <source>
        <dbReference type="ARBA" id="ARBA00022692"/>
    </source>
</evidence>
<sequence>MIPMHVDVEMSDMVEKMPVMYTILKGLILTLLVLVTIIGNVLVCLSVILVRKLRKPQNYLLVSLAVSDLFVALIVMPFAMVFELNEATWPLSNGLCDLWVSADVLSCTASILNLCAISVDRYQAITRPLEYSSVSSPKRMLAVIFAVWLSAACVSLPPVLLLGNEHKNQDCAVSQNFWYQIYATMASFYVPLCVMVVVYVKILRVVAEKKKCMTWTNNSRSSSVDRNAVHMDMHYPHTEKFRPAVRLKDHKASTTLGIIMSAFIICWLPFFVLALVRPFLKDFVAAEIPGWINSLFLWLGYANSALNPVIYATLNRDFRRPFREILCLRCSTLDDLMRREFYDHQYGGDEYYIRNKKKLGGVVGTDSVSGVNSVCGRASNKQRTGADQLQLPNYQNSCGPLSSPSQNTITTSTAIIRGSPWTTSNRKTFETQLTTDPETDIDVEGDGGEGVSWTSG</sequence>
<feature type="transmembrane region" description="Helical" evidence="13">
    <location>
        <begin position="99"/>
        <end position="119"/>
    </location>
</feature>
<evidence type="ECO:0000256" key="5">
    <source>
        <dbReference type="ARBA" id="ARBA00022989"/>
    </source>
</evidence>
<dbReference type="EMBL" id="CAXLJM020000043">
    <property type="protein sequence ID" value="CAL8109985.1"/>
    <property type="molecule type" value="Genomic_DNA"/>
</dbReference>
<evidence type="ECO:0000256" key="1">
    <source>
        <dbReference type="ARBA" id="ARBA00004651"/>
    </source>
</evidence>
<keyword evidence="10 11" id="KW-0807">Transducer</keyword>
<dbReference type="SUPFAM" id="SSF81321">
    <property type="entry name" value="Family A G protein-coupled receptor-like"/>
    <property type="match status" value="1"/>
</dbReference>
<evidence type="ECO:0000313" key="15">
    <source>
        <dbReference type="EMBL" id="CAL8109985.1"/>
    </source>
</evidence>
<dbReference type="InterPro" id="IPR017452">
    <property type="entry name" value="GPCR_Rhodpsn_7TM"/>
</dbReference>
<keyword evidence="3" id="KW-1003">Cell membrane</keyword>
<gene>
    <name evidence="15" type="ORF">ODALV1_LOCUS13873</name>
</gene>
<dbReference type="PROSITE" id="PS00237">
    <property type="entry name" value="G_PROTEIN_RECEP_F1_1"/>
    <property type="match status" value="1"/>
</dbReference>
<dbReference type="Gene3D" id="1.20.1070.10">
    <property type="entry name" value="Rhodopsin 7-helix transmembrane proteins"/>
    <property type="match status" value="1"/>
</dbReference>
<protein>
    <recommendedName>
        <fullName evidence="14">G-protein coupled receptors family 1 profile domain-containing protein</fullName>
    </recommendedName>
</protein>
<dbReference type="InterPro" id="IPR000276">
    <property type="entry name" value="GPCR_Rhodpsn"/>
</dbReference>
<comment type="similarity">
    <text evidence="2 11">Belongs to the G-protein coupled receptor 1 family.</text>
</comment>
<evidence type="ECO:0000256" key="2">
    <source>
        <dbReference type="ARBA" id="ARBA00010663"/>
    </source>
</evidence>
<keyword evidence="7 13" id="KW-0472">Membrane</keyword>
<dbReference type="PANTHER" id="PTHR24248:SF199">
    <property type="entry name" value="IP13425P-RELATED"/>
    <property type="match status" value="1"/>
</dbReference>
<feature type="transmembrane region" description="Helical" evidence="13">
    <location>
        <begin position="59"/>
        <end position="79"/>
    </location>
</feature>
<organism evidence="15 16">
    <name type="scientific">Orchesella dallaii</name>
    <dbReference type="NCBI Taxonomy" id="48710"/>
    <lineage>
        <taxon>Eukaryota</taxon>
        <taxon>Metazoa</taxon>
        <taxon>Ecdysozoa</taxon>
        <taxon>Arthropoda</taxon>
        <taxon>Hexapoda</taxon>
        <taxon>Collembola</taxon>
        <taxon>Entomobryomorpha</taxon>
        <taxon>Entomobryoidea</taxon>
        <taxon>Orchesellidae</taxon>
        <taxon>Orchesellinae</taxon>
        <taxon>Orchesella</taxon>
    </lineage>
</organism>
<evidence type="ECO:0000256" key="7">
    <source>
        <dbReference type="ARBA" id="ARBA00023136"/>
    </source>
</evidence>
<feature type="transmembrane region" description="Helical" evidence="13">
    <location>
        <begin position="140"/>
        <end position="161"/>
    </location>
</feature>